<comment type="caution">
    <text evidence="1">The sequence shown here is derived from an EMBL/GenBank/DDBJ whole genome shotgun (WGS) entry which is preliminary data.</text>
</comment>
<sequence>MLGGSSIYPLIETLGAATDLTALRDMADSEPDVAQRIDVPRQAVAALDANTTGAQMTTTARPVRVLVRAQGVTV</sequence>
<dbReference type="EMBL" id="OCTY01000002">
    <property type="protein sequence ID" value="SOJ56926.1"/>
    <property type="molecule type" value="Genomic_DNA"/>
</dbReference>
<proteinExistence type="predicted"/>
<reference evidence="1 2" key="1">
    <citation type="submission" date="2017-10" db="EMBL/GenBank/DDBJ databases">
        <authorList>
            <consortium name="Urmite Genomes"/>
        </authorList>
    </citation>
    <scope>NUCLEOTIDE SEQUENCE [LARGE SCALE GENOMIC DNA]</scope>
    <source>
        <strain evidence="1 2">FB-527</strain>
    </source>
</reference>
<dbReference type="AlphaFoldDB" id="A0A7Z7IQM7"/>
<protein>
    <submittedName>
        <fullName evidence="1">Uncharacterized protein</fullName>
    </submittedName>
</protein>
<gene>
    <name evidence="1" type="ORF">MSIMFB_04404</name>
</gene>
<evidence type="ECO:0000313" key="2">
    <source>
        <dbReference type="Proteomes" id="UP000554965"/>
    </source>
</evidence>
<dbReference type="RefSeq" id="WP_186244458.1">
    <property type="nucleotide sequence ID" value="NZ_OCTY01000002.1"/>
</dbReference>
<evidence type="ECO:0000313" key="1">
    <source>
        <dbReference type="EMBL" id="SOJ56926.1"/>
    </source>
</evidence>
<name>A0A7Z7IQM7_9MYCO</name>
<accession>A0A7Z7IQM7</accession>
<dbReference type="Proteomes" id="UP000554965">
    <property type="component" value="Unassembled WGS sequence"/>
</dbReference>
<organism evidence="1 2">
    <name type="scientific">Mycobacterium simulans</name>
    <dbReference type="NCBI Taxonomy" id="627089"/>
    <lineage>
        <taxon>Bacteria</taxon>
        <taxon>Bacillati</taxon>
        <taxon>Actinomycetota</taxon>
        <taxon>Actinomycetes</taxon>
        <taxon>Mycobacteriales</taxon>
        <taxon>Mycobacteriaceae</taxon>
        <taxon>Mycobacterium</taxon>
    </lineage>
</organism>
<keyword evidence="2" id="KW-1185">Reference proteome</keyword>